<dbReference type="STRING" id="1385521.N803_04690"/>
<feature type="domain" description="SAF" evidence="1">
    <location>
        <begin position="26"/>
        <end position="88"/>
    </location>
</feature>
<reference evidence="2 3" key="1">
    <citation type="submission" date="2013-08" db="EMBL/GenBank/DDBJ databases">
        <title>The genome sequence of Knoellia subterranea.</title>
        <authorList>
            <person name="Zhu W."/>
            <person name="Wang G."/>
        </authorList>
    </citation>
    <scope>NUCLEOTIDE SEQUENCE [LARGE SCALE GENOMIC DNA]</scope>
    <source>
        <strain evidence="2 3">KCTC 19937</strain>
    </source>
</reference>
<proteinExistence type="predicted"/>
<dbReference type="Proteomes" id="UP000030011">
    <property type="component" value="Unassembled WGS sequence"/>
</dbReference>
<dbReference type="CDD" id="cd11614">
    <property type="entry name" value="SAF_CpaB_FlgA_like"/>
    <property type="match status" value="1"/>
</dbReference>
<dbReference type="InterPro" id="IPR013974">
    <property type="entry name" value="SAF"/>
</dbReference>
<organism evidence="2 3">
    <name type="scientific">Knoellia subterranea KCTC 19937</name>
    <dbReference type="NCBI Taxonomy" id="1385521"/>
    <lineage>
        <taxon>Bacteria</taxon>
        <taxon>Bacillati</taxon>
        <taxon>Actinomycetota</taxon>
        <taxon>Actinomycetes</taxon>
        <taxon>Micrococcales</taxon>
        <taxon>Intrasporangiaceae</taxon>
        <taxon>Knoellia</taxon>
    </lineage>
</organism>
<keyword evidence="3" id="KW-1185">Reference proteome</keyword>
<dbReference type="eggNOG" id="COG3745">
    <property type="taxonomic scope" value="Bacteria"/>
</dbReference>
<gene>
    <name evidence="2" type="ORF">N803_04690</name>
</gene>
<name>A0A0A0JGL5_9MICO</name>
<dbReference type="AlphaFoldDB" id="A0A0A0JGL5"/>
<dbReference type="EMBL" id="AVPK01000010">
    <property type="protein sequence ID" value="KGN36515.1"/>
    <property type="molecule type" value="Genomic_DNA"/>
</dbReference>
<protein>
    <submittedName>
        <fullName evidence="2">Flp pilus assembly protein CpaB</fullName>
    </submittedName>
</protein>
<evidence type="ECO:0000313" key="3">
    <source>
        <dbReference type="Proteomes" id="UP000030011"/>
    </source>
</evidence>
<dbReference type="Gene3D" id="3.90.1210.10">
    <property type="entry name" value="Antifreeze-like/N-acetylneuraminic acid synthase C-terminal domain"/>
    <property type="match status" value="1"/>
</dbReference>
<evidence type="ECO:0000313" key="2">
    <source>
        <dbReference type="EMBL" id="KGN36515.1"/>
    </source>
</evidence>
<dbReference type="SMART" id="SM00858">
    <property type="entry name" value="SAF"/>
    <property type="match status" value="1"/>
</dbReference>
<accession>A0A0A0JGL5</accession>
<comment type="caution">
    <text evidence="2">The sequence shown here is derived from an EMBL/GenBank/DDBJ whole genome shotgun (WGS) entry which is preliminary data.</text>
</comment>
<evidence type="ECO:0000259" key="1">
    <source>
        <dbReference type="SMART" id="SM00858"/>
    </source>
</evidence>
<sequence length="195" mass="19585">MAAALCAVAGVAVLVGVVRPPAAPTRPVVVAARAVPAGSLIAPSDVRVVRLSESVPLVGALARPDAVVGRQVAGRLEVGEVMTPSRLVPRTVADGLPRGTVAAHVTVADPGVLDLVSAGRRITLFADTGGPALAQDVLVLAVDTPERATFTGSLPGGETLARGLVVALNQAEAERIFAGQRPEGGPPTVLAVVTR</sequence>
<dbReference type="Pfam" id="PF08666">
    <property type="entry name" value="SAF"/>
    <property type="match status" value="1"/>
</dbReference>